<evidence type="ECO:0000313" key="1">
    <source>
        <dbReference type="EMBL" id="KAH7683620.1"/>
    </source>
</evidence>
<sequence>MVSRAKAMVLPSMNLILMKSTPILHQLRIEEKLLRSSSENWCIINDGTSDPTIVMGVSGKVAELVNVEPVIRDGIPVIRRFSGGGTVIVDVGTVFVTLICSKGAVPGLQPFPRPIMDWSGGLYGRVFEGFTDFHLRENDYAFGNRKFGGNAQSITKDRWIHHTSFLWDYDVKNMEYLKQPMRAPKYRLERHHLDFLCRMKDYLPCRSTFIEKTIAALSSHFTVKPVDKKTITDPIDTKHVSSTKLLTKEDLEAALSSPHESSVVQQLQL</sequence>
<evidence type="ECO:0000313" key="2">
    <source>
        <dbReference type="Proteomes" id="UP000827976"/>
    </source>
</evidence>
<name>A0ACB7W7Q5_DIOAL</name>
<proteinExistence type="predicted"/>
<keyword evidence="2" id="KW-1185">Reference proteome</keyword>
<organism evidence="1 2">
    <name type="scientific">Dioscorea alata</name>
    <name type="common">Purple yam</name>
    <dbReference type="NCBI Taxonomy" id="55571"/>
    <lineage>
        <taxon>Eukaryota</taxon>
        <taxon>Viridiplantae</taxon>
        <taxon>Streptophyta</taxon>
        <taxon>Embryophyta</taxon>
        <taxon>Tracheophyta</taxon>
        <taxon>Spermatophyta</taxon>
        <taxon>Magnoliopsida</taxon>
        <taxon>Liliopsida</taxon>
        <taxon>Dioscoreales</taxon>
        <taxon>Dioscoreaceae</taxon>
        <taxon>Dioscorea</taxon>
    </lineage>
</organism>
<gene>
    <name evidence="1" type="ORF">IHE45_05G195200</name>
</gene>
<protein>
    <submittedName>
        <fullName evidence="1">Class II aaRS and biotin synthetases protein</fullName>
    </submittedName>
</protein>
<dbReference type="Proteomes" id="UP000827976">
    <property type="component" value="Chromosome 5"/>
</dbReference>
<accession>A0ACB7W7Q5</accession>
<comment type="caution">
    <text evidence="1">The sequence shown here is derived from an EMBL/GenBank/DDBJ whole genome shotgun (WGS) entry which is preliminary data.</text>
</comment>
<reference evidence="2" key="1">
    <citation type="journal article" date="2022" name="Nat. Commun.">
        <title>Chromosome evolution and the genetic basis of agronomically important traits in greater yam.</title>
        <authorList>
            <person name="Bredeson J.V."/>
            <person name="Lyons J.B."/>
            <person name="Oniyinde I.O."/>
            <person name="Okereke N.R."/>
            <person name="Kolade O."/>
            <person name="Nnabue I."/>
            <person name="Nwadili C.O."/>
            <person name="Hribova E."/>
            <person name="Parker M."/>
            <person name="Nwogha J."/>
            <person name="Shu S."/>
            <person name="Carlson J."/>
            <person name="Kariba R."/>
            <person name="Muthemba S."/>
            <person name="Knop K."/>
            <person name="Barton G.J."/>
            <person name="Sherwood A.V."/>
            <person name="Lopez-Montes A."/>
            <person name="Asiedu R."/>
            <person name="Jamnadass R."/>
            <person name="Muchugi A."/>
            <person name="Goodstein D."/>
            <person name="Egesi C.N."/>
            <person name="Featherston J."/>
            <person name="Asfaw A."/>
            <person name="Simpson G.G."/>
            <person name="Dolezel J."/>
            <person name="Hendre P.S."/>
            <person name="Van Deynze A."/>
            <person name="Kumar P.L."/>
            <person name="Obidiegwu J.E."/>
            <person name="Bhattacharjee R."/>
            <person name="Rokhsar D.S."/>
        </authorList>
    </citation>
    <scope>NUCLEOTIDE SEQUENCE [LARGE SCALE GENOMIC DNA]</scope>
    <source>
        <strain evidence="2">cv. TDa95/00328</strain>
    </source>
</reference>
<dbReference type="EMBL" id="CM037015">
    <property type="protein sequence ID" value="KAH7683620.1"/>
    <property type="molecule type" value="Genomic_DNA"/>
</dbReference>